<protein>
    <submittedName>
        <fullName evidence="3">Uncharacterized protein</fullName>
    </submittedName>
</protein>
<evidence type="ECO:0000313" key="10">
    <source>
        <dbReference type="Proteomes" id="UP000469871"/>
    </source>
</evidence>
<dbReference type="Proteomes" id="UP000469871">
    <property type="component" value="Unassembled WGS sequence"/>
</dbReference>
<evidence type="ECO:0000313" key="2">
    <source>
        <dbReference type="EMBL" id="KAB7572695.1"/>
    </source>
</evidence>
<evidence type="ECO:0000256" key="1">
    <source>
        <dbReference type="SAM" id="Phobius"/>
    </source>
</evidence>
<proteinExistence type="predicted"/>
<organism evidence="3 7">
    <name type="scientific">Enterococcus faecium</name>
    <name type="common">Streptococcus faecium</name>
    <dbReference type="NCBI Taxonomy" id="1352"/>
    <lineage>
        <taxon>Bacteria</taxon>
        <taxon>Bacillati</taxon>
        <taxon>Bacillota</taxon>
        <taxon>Bacilli</taxon>
        <taxon>Lactobacillales</taxon>
        <taxon>Enterococcaceae</taxon>
        <taxon>Enterococcus</taxon>
    </lineage>
</organism>
<dbReference type="Proteomes" id="UP000070452">
    <property type="component" value="Unassembled WGS sequence"/>
</dbReference>
<dbReference type="GeneID" id="69567669"/>
<dbReference type="EMBL" id="WEFP01000003">
    <property type="protein sequence ID" value="KAB7572695.1"/>
    <property type="molecule type" value="Genomic_DNA"/>
</dbReference>
<dbReference type="RefSeq" id="WP_002313174.1">
    <property type="nucleotide sequence ID" value="NZ_AP019409.1"/>
</dbReference>
<reference evidence="6 8" key="2">
    <citation type="submission" date="2016-04" db="EMBL/GenBank/DDBJ databases">
        <authorList>
            <person name="Millard A."/>
        </authorList>
    </citation>
    <scope>NUCLEOTIDE SEQUENCE [LARGE SCALE GENOMIC DNA]</scope>
    <source>
        <strain evidence="6">Isolate 22</strain>
    </source>
</reference>
<comment type="caution">
    <text evidence="3">The sequence shown here is derived from an EMBL/GenBank/DDBJ whole genome shotgun (WGS) entry which is preliminary data.</text>
</comment>
<feature type="transmembrane region" description="Helical" evidence="1">
    <location>
        <begin position="62"/>
        <end position="85"/>
    </location>
</feature>
<sequence length="86" mass="9751">MKKIDLINMIGMLIGILVNIVIFTDWLGVLFSNLIPILIIGICGIILSILELFESRNTMNRIFACIILIVNLLPMVYFTFLYFALG</sequence>
<evidence type="ECO:0000313" key="6">
    <source>
        <dbReference type="EMBL" id="SAY68138.1"/>
    </source>
</evidence>
<evidence type="ECO:0000313" key="3">
    <source>
        <dbReference type="EMBL" id="KWX16157.1"/>
    </source>
</evidence>
<reference evidence="3 7" key="1">
    <citation type="submission" date="2016-01" db="EMBL/GenBank/DDBJ databases">
        <title>Molecular Mechanisms for transfer of large genomic segments between Enterococcus faecium strains.</title>
        <authorList>
            <person name="Garcia-Solache M.A."/>
            <person name="Lebreton F."/>
            <person name="Mclaughlin R.E."/>
            <person name="Whiteaker J.D."/>
            <person name="Gilmore M.S."/>
            <person name="Rice L.B."/>
        </authorList>
    </citation>
    <scope>NUCLEOTIDE SEQUENCE [LARGE SCALE GENOMIC DNA]</scope>
    <source>
        <strain evidence="3 7">D344RRF x C68</strain>
    </source>
</reference>
<evidence type="ECO:0000313" key="7">
    <source>
        <dbReference type="Proteomes" id="UP000070452"/>
    </source>
</evidence>
<reference evidence="5 9" key="3">
    <citation type="submission" date="2018-05" db="EMBL/GenBank/DDBJ databases">
        <title>Vancomycin-resistant Enterococcus faecium strain from Chelyabinsk, Russia.</title>
        <authorList>
            <person name="Gostev V."/>
            <person name="Goncharov A."/>
            <person name="Kolodzhieva V."/>
            <person name="Suvorov A."/>
            <person name="Sidorenko S."/>
            <person name="Zueva L."/>
        </authorList>
    </citation>
    <scope>NUCLEOTIDE SEQUENCE [LARGE SCALE GENOMIC DNA]</scope>
    <source>
        <strain evidence="5 9">20</strain>
    </source>
</reference>
<evidence type="ECO:0000313" key="5">
    <source>
        <dbReference type="EMBL" id="PZM51423.1"/>
    </source>
</evidence>
<dbReference type="PATRIC" id="fig|1352.1358.peg.2863"/>
<dbReference type="Proteomes" id="UP000183509">
    <property type="component" value="Unassembled WGS sequence"/>
</dbReference>
<accession>A0A132P1F7</accession>
<dbReference type="EMBL" id="LRHK01000008">
    <property type="protein sequence ID" value="KWX16359.1"/>
    <property type="molecule type" value="Genomic_DNA"/>
</dbReference>
<reference evidence="2 10" key="4">
    <citation type="submission" date="2019-10" db="EMBL/GenBank/DDBJ databases">
        <title>Evolutionary dynamics of vancomycin-resistant Enterococcus faecium during gastrointestinal tract colonization and bloodstream infection in immunocompromised pediatric patients.</title>
        <authorList>
            <person name="Chilambi G.S."/>
            <person name="Nordstrom H.R."/>
            <person name="Evans D.R."/>
            <person name="Ferrolino J."/>
            <person name="Hayden R.T."/>
            <person name="Maron G.M."/>
            <person name="Vo A.N."/>
            <person name="Gilmore M.S."/>
            <person name="Wolf J."/>
            <person name="Rosch J.W."/>
            <person name="Van Tyne D."/>
        </authorList>
    </citation>
    <scope>NUCLEOTIDE SEQUENCE [LARGE SCALE GENOMIC DNA]</scope>
    <source>
        <strain evidence="2 10">VRECG27</strain>
    </source>
</reference>
<dbReference type="EMBL" id="FKLM01000003">
    <property type="protein sequence ID" value="SAY68138.1"/>
    <property type="molecule type" value="Genomic_DNA"/>
</dbReference>
<evidence type="ECO:0000313" key="8">
    <source>
        <dbReference type="Proteomes" id="UP000183509"/>
    </source>
</evidence>
<evidence type="ECO:0000313" key="4">
    <source>
        <dbReference type="EMBL" id="KWX16359.1"/>
    </source>
</evidence>
<keyword evidence="1" id="KW-0812">Transmembrane</keyword>
<gene>
    <name evidence="3" type="ORF">AWT83_15530</name>
    <name evidence="4" type="ORF">AWT83_16615</name>
    <name evidence="5" type="ORF">DKP91_16740</name>
    <name evidence="6" type="ORF">DTPHA_600233</name>
    <name evidence="2" type="ORF">GBM73_15015</name>
</gene>
<dbReference type="AlphaFoldDB" id="A0A132P1F7"/>
<dbReference type="Proteomes" id="UP000249070">
    <property type="component" value="Unassembled WGS sequence"/>
</dbReference>
<feature type="transmembrane region" description="Helical" evidence="1">
    <location>
        <begin position="30"/>
        <end position="50"/>
    </location>
</feature>
<keyword evidence="1" id="KW-1133">Transmembrane helix</keyword>
<feature type="transmembrane region" description="Helical" evidence="1">
    <location>
        <begin position="7"/>
        <end position="24"/>
    </location>
</feature>
<evidence type="ECO:0000313" key="9">
    <source>
        <dbReference type="Proteomes" id="UP000249070"/>
    </source>
</evidence>
<dbReference type="EMBL" id="QHGU01000255">
    <property type="protein sequence ID" value="PZM51423.1"/>
    <property type="molecule type" value="Genomic_DNA"/>
</dbReference>
<name>A0A132P1F7_ENTFC</name>
<dbReference type="EMBL" id="LRHK01000008">
    <property type="protein sequence ID" value="KWX16157.1"/>
    <property type="molecule type" value="Genomic_DNA"/>
</dbReference>
<keyword evidence="1" id="KW-0472">Membrane</keyword>